<evidence type="ECO:0000256" key="3">
    <source>
        <dbReference type="SAM" id="MobiDB-lite"/>
    </source>
</evidence>
<dbReference type="GO" id="GO:0048738">
    <property type="term" value="P:cardiac muscle tissue development"/>
    <property type="evidence" value="ECO:0007669"/>
    <property type="project" value="TreeGrafter"/>
</dbReference>
<dbReference type="PROSITE" id="PS50853">
    <property type="entry name" value="FN3"/>
    <property type="match status" value="3"/>
</dbReference>
<evidence type="ECO:0000256" key="2">
    <source>
        <dbReference type="ARBA" id="ARBA00023319"/>
    </source>
</evidence>
<protein>
    <submittedName>
        <fullName evidence="6">Uncharacterized protein</fullName>
    </submittedName>
</protein>
<feature type="region of interest" description="Disordered" evidence="3">
    <location>
        <begin position="181"/>
        <end position="226"/>
    </location>
</feature>
<accession>E4Z2V8</accession>
<reference evidence="6" key="1">
    <citation type="journal article" date="2010" name="Science">
        <title>Plasticity of animal genome architecture unmasked by rapid evolution of a pelagic tunicate.</title>
        <authorList>
            <person name="Denoeud F."/>
            <person name="Henriet S."/>
            <person name="Mungpakdee S."/>
            <person name="Aury J.M."/>
            <person name="Da Silva C."/>
            <person name="Brinkmann H."/>
            <person name="Mikhaleva J."/>
            <person name="Olsen L.C."/>
            <person name="Jubin C."/>
            <person name="Canestro C."/>
            <person name="Bouquet J.M."/>
            <person name="Danks G."/>
            <person name="Poulain J."/>
            <person name="Campsteijn C."/>
            <person name="Adamski M."/>
            <person name="Cross I."/>
            <person name="Yadetie F."/>
            <person name="Muffato M."/>
            <person name="Louis A."/>
            <person name="Butcher S."/>
            <person name="Tsagkogeorga G."/>
            <person name="Konrad A."/>
            <person name="Singh S."/>
            <person name="Jensen M.F."/>
            <person name="Cong E.H."/>
            <person name="Eikeseth-Otteraa H."/>
            <person name="Noel B."/>
            <person name="Anthouard V."/>
            <person name="Porcel B.M."/>
            <person name="Kachouri-Lafond R."/>
            <person name="Nishino A."/>
            <person name="Ugolini M."/>
            <person name="Chourrout P."/>
            <person name="Nishida H."/>
            <person name="Aasland R."/>
            <person name="Huzurbazar S."/>
            <person name="Westhof E."/>
            <person name="Delsuc F."/>
            <person name="Lehrach H."/>
            <person name="Reinhardt R."/>
            <person name="Weissenbach J."/>
            <person name="Roy S.W."/>
            <person name="Artiguenave F."/>
            <person name="Postlethwait J.H."/>
            <person name="Manak J.R."/>
            <person name="Thompson E.M."/>
            <person name="Jaillon O."/>
            <person name="Du Pasquier L."/>
            <person name="Boudinot P."/>
            <person name="Liberles D.A."/>
            <person name="Volff J.N."/>
            <person name="Philippe H."/>
            <person name="Lenhard B."/>
            <person name="Roest Crollius H."/>
            <person name="Wincker P."/>
            <person name="Chourrout D."/>
        </authorList>
    </citation>
    <scope>NUCLEOTIDE SEQUENCE [LARGE SCALE GENOMIC DNA]</scope>
</reference>
<dbReference type="InterPro" id="IPR013098">
    <property type="entry name" value="Ig_I-set"/>
</dbReference>
<dbReference type="Pfam" id="PF07679">
    <property type="entry name" value="I-set"/>
    <property type="match status" value="1"/>
</dbReference>
<dbReference type="GO" id="GO:0008307">
    <property type="term" value="F:structural constituent of muscle"/>
    <property type="evidence" value="ECO:0007669"/>
    <property type="project" value="TreeGrafter"/>
</dbReference>
<dbReference type="AlphaFoldDB" id="E4Z2V8"/>
<evidence type="ECO:0000259" key="5">
    <source>
        <dbReference type="PROSITE" id="PS50853"/>
    </source>
</evidence>
<evidence type="ECO:0000259" key="4">
    <source>
        <dbReference type="PROSITE" id="PS50835"/>
    </source>
</evidence>
<feature type="domain" description="Fibronectin type-III" evidence="5">
    <location>
        <begin position="584"/>
        <end position="647"/>
    </location>
</feature>
<dbReference type="GO" id="GO:0031430">
    <property type="term" value="C:M band"/>
    <property type="evidence" value="ECO:0007669"/>
    <property type="project" value="TreeGrafter"/>
</dbReference>
<dbReference type="FunFam" id="2.60.40.10:FF:000031">
    <property type="entry name" value="Myosin-binding protein C, slow type"/>
    <property type="match status" value="1"/>
</dbReference>
<name>E4Z2V8_OIKDI</name>
<dbReference type="GO" id="GO:0045214">
    <property type="term" value="P:sarcomere organization"/>
    <property type="evidence" value="ECO:0007669"/>
    <property type="project" value="TreeGrafter"/>
</dbReference>
<dbReference type="FunFam" id="2.60.40.10:FF:000003">
    <property type="entry name" value="Titin isoform E"/>
    <property type="match status" value="1"/>
</dbReference>
<evidence type="ECO:0000256" key="1">
    <source>
        <dbReference type="ARBA" id="ARBA00022737"/>
    </source>
</evidence>
<dbReference type="InterPro" id="IPR013783">
    <property type="entry name" value="Ig-like_fold"/>
</dbReference>
<gene>
    <name evidence="6" type="ORF">GSOID_T00025699001</name>
</gene>
<feature type="domain" description="Fibronectin type-III" evidence="5">
    <location>
        <begin position="486"/>
        <end position="581"/>
    </location>
</feature>
<dbReference type="Pfam" id="PF00041">
    <property type="entry name" value="fn3"/>
    <property type="match status" value="3"/>
</dbReference>
<feature type="compositionally biased region" description="Basic and acidic residues" evidence="3">
    <location>
        <begin position="196"/>
        <end position="205"/>
    </location>
</feature>
<keyword evidence="1" id="KW-0677">Repeat</keyword>
<feature type="domain" description="Fibronectin type-III" evidence="5">
    <location>
        <begin position="384"/>
        <end position="480"/>
    </location>
</feature>
<organism evidence="6">
    <name type="scientific">Oikopleura dioica</name>
    <name type="common">Tunicate</name>
    <dbReference type="NCBI Taxonomy" id="34765"/>
    <lineage>
        <taxon>Eukaryota</taxon>
        <taxon>Metazoa</taxon>
        <taxon>Chordata</taxon>
        <taxon>Tunicata</taxon>
        <taxon>Appendicularia</taxon>
        <taxon>Copelata</taxon>
        <taxon>Oikopleuridae</taxon>
        <taxon>Oikopleura</taxon>
    </lineage>
</organism>
<dbReference type="InterPro" id="IPR036116">
    <property type="entry name" value="FN3_sf"/>
</dbReference>
<keyword evidence="2" id="KW-0393">Immunoglobulin domain</keyword>
<evidence type="ECO:0000313" key="6">
    <source>
        <dbReference type="EMBL" id="CBY42036.1"/>
    </source>
</evidence>
<dbReference type="PANTHER" id="PTHR14340:SF9">
    <property type="entry name" value="FIBRONECTIN TYPE-III DOMAIN-CONTAINING PROTEIN"/>
    <property type="match status" value="1"/>
</dbReference>
<dbReference type="InterPro" id="IPR007110">
    <property type="entry name" value="Ig-like_dom"/>
</dbReference>
<dbReference type="SUPFAM" id="SSF48726">
    <property type="entry name" value="Immunoglobulin"/>
    <property type="match status" value="1"/>
</dbReference>
<proteinExistence type="predicted"/>
<feature type="non-terminal residue" evidence="6">
    <location>
        <position position="647"/>
    </location>
</feature>
<feature type="domain" description="Ig-like" evidence="4">
    <location>
        <begin position="289"/>
        <end position="378"/>
    </location>
</feature>
<dbReference type="InterPro" id="IPR036179">
    <property type="entry name" value="Ig-like_dom_sf"/>
</dbReference>
<sequence length="647" mass="71536">MDKTTIQFFKSTFFSLSFIESQLCHILTSVSQSFDSSTCLVLRLTVCNQTIYLIKYYIFLTKTPLVFYFVSLAKAIDLGEDVKELLVLSILALRFLNENVCISMNAIVNLTIRYRHCPKPVRNQMHNSPSKEGKCTASDEQQVALVEATTYGSGFTARDAVPVLVAADSAAAFSTGYEMSARSANSNNNNNEDSEDATKAPEPEKVPAPVPEAKANTLKEKAQAKKAGASSETSWKVVDKVIKETKCTVDNLNVGKDYMIRVRAINQNGEGIPREIAEPVNAKAVLVAPDVDKRGVSSLVFYGEKDTDIICKCSVIGKPFPKIKWLKDGEPLRETSRVNSEVVNDVAVLSLRESIVDDAGSYTLKLTNKAGEKNVPVSVVVFDKPGDVKNVTYDNVTHSSVSLKWDPPAYTGGVAISNFIVEKRDATSTVWSTVSSTLARPLVNVTKLCTNTEYVFRVRAENKFGKSGWCNGEAIIVRYPFKVNYKFTDVFTKYISKESVVIGWSEPANDGGSKITGYHVEFKSRNALLWTKANKVTCVDKEFRILGLDQGIIYEFRVCAQNKAGKSRFSRPLENVCCRDPVDPPTQVEVTSVTKSSVSIRWKKPAYDGGSKLTGYNVEKSDSSNGRFVRCNFGNISECYYKIDGLK</sequence>
<dbReference type="SMART" id="SM00060">
    <property type="entry name" value="FN3"/>
    <property type="match status" value="4"/>
</dbReference>
<dbReference type="PANTHER" id="PTHR14340">
    <property type="entry name" value="MICROFIBRIL-ASSOCIATED GLYCOPROTEIN 3"/>
    <property type="match status" value="1"/>
</dbReference>
<dbReference type="EMBL" id="FN656815">
    <property type="protein sequence ID" value="CBY42036.1"/>
    <property type="molecule type" value="Genomic_DNA"/>
</dbReference>
<dbReference type="PROSITE" id="PS50835">
    <property type="entry name" value="IG_LIKE"/>
    <property type="match status" value="1"/>
</dbReference>
<dbReference type="Proteomes" id="UP000011014">
    <property type="component" value="Unassembled WGS sequence"/>
</dbReference>
<dbReference type="CDD" id="cd00063">
    <property type="entry name" value="FN3"/>
    <property type="match status" value="4"/>
</dbReference>
<dbReference type="InterPro" id="IPR003961">
    <property type="entry name" value="FN3_dom"/>
</dbReference>
<dbReference type="PRINTS" id="PR00014">
    <property type="entry name" value="FNTYPEIII"/>
</dbReference>
<dbReference type="SUPFAM" id="SSF49265">
    <property type="entry name" value="Fibronectin type III"/>
    <property type="match status" value="3"/>
</dbReference>
<dbReference type="Gene3D" id="2.60.40.10">
    <property type="entry name" value="Immunoglobulins"/>
    <property type="match status" value="5"/>
</dbReference>